<accession>A0A0F9LER3</accession>
<sequence length="32" mass="4016">MGFEMEEEDVEYYNNEIKQHVFDMDEEEEDLE</sequence>
<protein>
    <submittedName>
        <fullName evidence="1">Uncharacterized protein</fullName>
    </submittedName>
</protein>
<gene>
    <name evidence="1" type="ORF">LCGC14_1519180</name>
</gene>
<reference evidence="1" key="1">
    <citation type="journal article" date="2015" name="Nature">
        <title>Complex archaea that bridge the gap between prokaryotes and eukaryotes.</title>
        <authorList>
            <person name="Spang A."/>
            <person name="Saw J.H."/>
            <person name="Jorgensen S.L."/>
            <person name="Zaremba-Niedzwiedzka K."/>
            <person name="Martijn J."/>
            <person name="Lind A.E."/>
            <person name="van Eijk R."/>
            <person name="Schleper C."/>
            <person name="Guy L."/>
            <person name="Ettema T.J."/>
        </authorList>
    </citation>
    <scope>NUCLEOTIDE SEQUENCE</scope>
</reference>
<proteinExistence type="predicted"/>
<organism evidence="1">
    <name type="scientific">marine sediment metagenome</name>
    <dbReference type="NCBI Taxonomy" id="412755"/>
    <lineage>
        <taxon>unclassified sequences</taxon>
        <taxon>metagenomes</taxon>
        <taxon>ecological metagenomes</taxon>
    </lineage>
</organism>
<name>A0A0F9LER3_9ZZZZ</name>
<comment type="caution">
    <text evidence="1">The sequence shown here is derived from an EMBL/GenBank/DDBJ whole genome shotgun (WGS) entry which is preliminary data.</text>
</comment>
<evidence type="ECO:0000313" key="1">
    <source>
        <dbReference type="EMBL" id="KKM62685.1"/>
    </source>
</evidence>
<dbReference type="EMBL" id="LAZR01011245">
    <property type="protein sequence ID" value="KKM62685.1"/>
    <property type="molecule type" value="Genomic_DNA"/>
</dbReference>
<dbReference type="AlphaFoldDB" id="A0A0F9LER3"/>